<keyword evidence="10" id="KW-0732">Signal</keyword>
<accession>A0AAV2TQL4</accession>
<organism evidence="12 13">
    <name type="scientific">Calicophoron daubneyi</name>
    <name type="common">Rumen fluke</name>
    <name type="synonym">Paramphistomum daubneyi</name>
    <dbReference type="NCBI Taxonomy" id="300641"/>
    <lineage>
        <taxon>Eukaryota</taxon>
        <taxon>Metazoa</taxon>
        <taxon>Spiralia</taxon>
        <taxon>Lophotrochozoa</taxon>
        <taxon>Platyhelminthes</taxon>
        <taxon>Trematoda</taxon>
        <taxon>Digenea</taxon>
        <taxon>Plagiorchiida</taxon>
        <taxon>Pronocephalata</taxon>
        <taxon>Paramphistomoidea</taxon>
        <taxon>Paramphistomidae</taxon>
        <taxon>Calicophoron</taxon>
    </lineage>
</organism>
<keyword evidence="5" id="KW-1015">Disulfide bond</keyword>
<dbReference type="Proteomes" id="UP001497525">
    <property type="component" value="Unassembled WGS sequence"/>
</dbReference>
<dbReference type="PANTHER" id="PTHR11640">
    <property type="entry name" value="NEPHRIN"/>
    <property type="match status" value="1"/>
</dbReference>
<feature type="chain" id="PRO_5043943259" description="Ig-like domain-containing protein" evidence="10">
    <location>
        <begin position="23"/>
        <end position="895"/>
    </location>
</feature>
<evidence type="ECO:0000256" key="6">
    <source>
        <dbReference type="ARBA" id="ARBA00023180"/>
    </source>
</evidence>
<feature type="domain" description="Ig-like" evidence="11">
    <location>
        <begin position="293"/>
        <end position="378"/>
    </location>
</feature>
<dbReference type="GO" id="GO:0005886">
    <property type="term" value="C:plasma membrane"/>
    <property type="evidence" value="ECO:0007669"/>
    <property type="project" value="TreeGrafter"/>
</dbReference>
<keyword evidence="6" id="KW-0325">Glycoprotein</keyword>
<feature type="compositionally biased region" description="Polar residues" evidence="8">
    <location>
        <begin position="813"/>
        <end position="822"/>
    </location>
</feature>
<dbReference type="InterPro" id="IPR013783">
    <property type="entry name" value="Ig-like_fold"/>
</dbReference>
<evidence type="ECO:0000256" key="1">
    <source>
        <dbReference type="ARBA" id="ARBA00004479"/>
    </source>
</evidence>
<dbReference type="Gene3D" id="2.60.40.10">
    <property type="entry name" value="Immunoglobulins"/>
    <property type="match status" value="5"/>
</dbReference>
<evidence type="ECO:0000259" key="11">
    <source>
        <dbReference type="PROSITE" id="PS50835"/>
    </source>
</evidence>
<feature type="region of interest" description="Disordered" evidence="8">
    <location>
        <begin position="813"/>
        <end position="861"/>
    </location>
</feature>
<evidence type="ECO:0000256" key="7">
    <source>
        <dbReference type="ARBA" id="ARBA00023319"/>
    </source>
</evidence>
<dbReference type="InterPro" id="IPR013098">
    <property type="entry name" value="Ig_I-set"/>
</dbReference>
<dbReference type="InterPro" id="IPR013162">
    <property type="entry name" value="CD80_C2-set"/>
</dbReference>
<evidence type="ECO:0000256" key="5">
    <source>
        <dbReference type="ARBA" id="ARBA00023157"/>
    </source>
</evidence>
<comment type="subcellular location">
    <subcellularLocation>
        <location evidence="1">Membrane</location>
        <topology evidence="1">Single-pass type I membrane protein</topology>
    </subcellularLocation>
</comment>
<gene>
    <name evidence="12" type="ORF">CDAUBV1_LOCUS14273</name>
</gene>
<dbReference type="SMART" id="SM00408">
    <property type="entry name" value="IGc2"/>
    <property type="match status" value="3"/>
</dbReference>
<dbReference type="InterPro" id="IPR013106">
    <property type="entry name" value="Ig_V-set"/>
</dbReference>
<evidence type="ECO:0000256" key="10">
    <source>
        <dbReference type="SAM" id="SignalP"/>
    </source>
</evidence>
<evidence type="ECO:0000256" key="3">
    <source>
        <dbReference type="ARBA" id="ARBA00022989"/>
    </source>
</evidence>
<dbReference type="Pfam" id="PF07686">
    <property type="entry name" value="V-set"/>
    <property type="match status" value="1"/>
</dbReference>
<evidence type="ECO:0000256" key="8">
    <source>
        <dbReference type="SAM" id="MobiDB-lite"/>
    </source>
</evidence>
<dbReference type="Pfam" id="PF07679">
    <property type="entry name" value="I-set"/>
    <property type="match status" value="1"/>
</dbReference>
<evidence type="ECO:0000313" key="13">
    <source>
        <dbReference type="Proteomes" id="UP001497525"/>
    </source>
</evidence>
<dbReference type="Pfam" id="PF13927">
    <property type="entry name" value="Ig_3"/>
    <property type="match status" value="1"/>
</dbReference>
<dbReference type="EMBL" id="CAXLJL010000600">
    <property type="protein sequence ID" value="CAL5139239.1"/>
    <property type="molecule type" value="Genomic_DNA"/>
</dbReference>
<proteinExistence type="predicted"/>
<dbReference type="PANTHER" id="PTHR11640:SF31">
    <property type="entry name" value="IRREGULAR CHIASM C-ROUGHEST PROTEIN-RELATED"/>
    <property type="match status" value="1"/>
</dbReference>
<feature type="compositionally biased region" description="Polar residues" evidence="8">
    <location>
        <begin position="847"/>
        <end position="859"/>
    </location>
</feature>
<evidence type="ECO:0000256" key="2">
    <source>
        <dbReference type="ARBA" id="ARBA00022692"/>
    </source>
</evidence>
<feature type="signal peptide" evidence="10">
    <location>
        <begin position="1"/>
        <end position="22"/>
    </location>
</feature>
<dbReference type="SUPFAM" id="SSF48726">
    <property type="entry name" value="Immunoglobulin"/>
    <property type="match status" value="5"/>
</dbReference>
<feature type="domain" description="Ig-like" evidence="11">
    <location>
        <begin position="386"/>
        <end position="447"/>
    </location>
</feature>
<dbReference type="PROSITE" id="PS50835">
    <property type="entry name" value="IG_LIKE"/>
    <property type="match status" value="5"/>
</dbReference>
<dbReference type="InterPro" id="IPR051275">
    <property type="entry name" value="Cell_adhesion_signaling"/>
</dbReference>
<dbReference type="InterPro" id="IPR003598">
    <property type="entry name" value="Ig_sub2"/>
</dbReference>
<feature type="transmembrane region" description="Helical" evidence="9">
    <location>
        <begin position="570"/>
        <end position="592"/>
    </location>
</feature>
<evidence type="ECO:0000256" key="9">
    <source>
        <dbReference type="SAM" id="Phobius"/>
    </source>
</evidence>
<reference evidence="12" key="1">
    <citation type="submission" date="2024-06" db="EMBL/GenBank/DDBJ databases">
        <authorList>
            <person name="Liu X."/>
            <person name="Lenzi L."/>
            <person name="Haldenby T S."/>
            <person name="Uol C."/>
        </authorList>
    </citation>
    <scope>NUCLEOTIDE SEQUENCE</scope>
</reference>
<protein>
    <recommendedName>
        <fullName evidence="11">Ig-like domain-containing protein</fullName>
    </recommendedName>
</protein>
<feature type="domain" description="Ig-like" evidence="11">
    <location>
        <begin position="467"/>
        <end position="550"/>
    </location>
</feature>
<comment type="caution">
    <text evidence="12">The sequence shown here is derived from an EMBL/GenBank/DDBJ whole genome shotgun (WGS) entry which is preliminary data.</text>
</comment>
<dbReference type="GO" id="GO:0098609">
    <property type="term" value="P:cell-cell adhesion"/>
    <property type="evidence" value="ECO:0007669"/>
    <property type="project" value="TreeGrafter"/>
</dbReference>
<keyword evidence="3 9" id="KW-1133">Transmembrane helix</keyword>
<sequence>MAHWIAITWLLPYMLTLPIVDGQMAEGGLLPDQLQTSDIIQLHPESQSVTLNSTVRLQCRVRILVDPQTGTGAQVYWSKNDFGIGGSREDIQEYGRSPRYSYSRYDLPYNLREGQYDLQITNVELFDEGAYVCQVNFMKQQYLSQTAVLTVQVPSEAPHLIQITQQGKGKEIEVGSSTPVVVEDGDNLVLRCVARHGKPGAHLSWLIDGVPVTLEPGHDPHTGVFRAGFTGNLTSGITPSAKFPRLMDSTSVMSARLNKLHHGKLIECRAENVGYEMHALRPAYTKLEVHYAPVVSIQIRPQRPNNEYMEHDIITVECTAHGRPDSFFWEWFVNGRQVENIADSWYRLRLGRNMHNAVFRCIAISNKKGFAETTVHVKFGPQFNEPSPLLFTASPGEDVALDCPARGNPTPRIDWRREGGHEVLHRGVTYRKNNLRAEDFGTYVCTAFVNGFPAVSKQMYIAKRKPPNVQASPVVHARLGRPAHLRCTVSSVPLPPVGQTHWFFNGRPVQSDSQHTFEREEFIGGVLLILHVAHVMTTDYGKYNCTVQNGYGSDWKIIELVHQEDFPLQFIIGAAVAIGILILIGLVLLCVCRQRVCGYRYKKGQQNQNSNQPSTKTNHSIPQDYGVVNTDFKSPTTVQESSFHQSFYPWFPSTSQPVTSYVHCNSDVDEQRSMNTNTKIQPDKQYFDQSKSDIFPNPTFSANISGNYCPPSCQFIQPLCNGGSYISTIDPRFLNSTQPTFLSTYPTVLSTGNMVNTSQPDFLPDTINLQTCGDFSPVINGSGCLFSTDGTVPHITTLDLTNGIPTQPSHSLYSSEVMSGRSSLEPGQENRSSNNSKLMCDLDTPRDTSFSGPSHSDFMNVNPKVHSAPSPSVSMSIQPDMHGVAYIINDHTTNV</sequence>
<dbReference type="SMART" id="SM00409">
    <property type="entry name" value="IG"/>
    <property type="match status" value="5"/>
</dbReference>
<dbReference type="InterPro" id="IPR007110">
    <property type="entry name" value="Ig-like_dom"/>
</dbReference>
<keyword evidence="7" id="KW-0393">Immunoglobulin domain</keyword>
<dbReference type="GO" id="GO:0050839">
    <property type="term" value="F:cell adhesion molecule binding"/>
    <property type="evidence" value="ECO:0007669"/>
    <property type="project" value="TreeGrafter"/>
</dbReference>
<feature type="domain" description="Ig-like" evidence="11">
    <location>
        <begin position="158"/>
        <end position="285"/>
    </location>
</feature>
<dbReference type="InterPro" id="IPR003599">
    <property type="entry name" value="Ig_sub"/>
</dbReference>
<dbReference type="GO" id="GO:0005911">
    <property type="term" value="C:cell-cell junction"/>
    <property type="evidence" value="ECO:0007669"/>
    <property type="project" value="TreeGrafter"/>
</dbReference>
<evidence type="ECO:0000256" key="4">
    <source>
        <dbReference type="ARBA" id="ARBA00023136"/>
    </source>
</evidence>
<keyword evidence="2 9" id="KW-0812">Transmembrane</keyword>
<feature type="domain" description="Ig-like" evidence="11">
    <location>
        <begin position="31"/>
        <end position="150"/>
    </location>
</feature>
<dbReference type="Pfam" id="PF08205">
    <property type="entry name" value="C2-set_2"/>
    <property type="match status" value="1"/>
</dbReference>
<evidence type="ECO:0000313" key="12">
    <source>
        <dbReference type="EMBL" id="CAL5139239.1"/>
    </source>
</evidence>
<dbReference type="InterPro" id="IPR036179">
    <property type="entry name" value="Ig-like_dom_sf"/>
</dbReference>
<keyword evidence="4 9" id="KW-0472">Membrane</keyword>
<dbReference type="AlphaFoldDB" id="A0AAV2TQL4"/>
<name>A0AAV2TQL4_CALDB</name>